<comment type="function">
    <text evidence="10">Confers DNA tethering and processivity to DNA polymerases and other proteins. Acts as a clamp, forming a ring around DNA (a reaction catalyzed by the clamp-loading complex) which diffuses in an ATP-independent manner freely and bidirectionally along dsDNA. Initially characterized for its ability to contact the catalytic subunit of DNA polymerase III (Pol III), a complex, multichain enzyme responsible for most of the replicative synthesis in bacteria; Pol III exhibits 3'-5' exonuclease proofreading activity. The beta chain is required for initiation of replication as well as for processivity of DNA replication.</text>
</comment>
<dbReference type="Proteomes" id="UP000092931">
    <property type="component" value="Chromosome"/>
</dbReference>
<evidence type="ECO:0000256" key="8">
    <source>
        <dbReference type="ARBA" id="ARBA00022932"/>
    </source>
</evidence>
<evidence type="ECO:0000256" key="10">
    <source>
        <dbReference type="PIRNR" id="PIRNR000804"/>
    </source>
</evidence>
<keyword evidence="9" id="KW-0238">DNA-binding</keyword>
<dbReference type="Gene3D" id="3.70.10.10">
    <property type="match status" value="1"/>
</dbReference>
<dbReference type="GO" id="GO:0003677">
    <property type="term" value="F:DNA binding"/>
    <property type="evidence" value="ECO:0007669"/>
    <property type="project" value="UniProtKB-UniRule"/>
</dbReference>
<evidence type="ECO:0000256" key="2">
    <source>
        <dbReference type="ARBA" id="ARBA00010752"/>
    </source>
</evidence>
<accession>A0A1B1YH60</accession>
<evidence type="ECO:0000259" key="12">
    <source>
        <dbReference type="Pfam" id="PF02767"/>
    </source>
</evidence>
<dbReference type="SUPFAM" id="SSF55979">
    <property type="entry name" value="DNA clamp"/>
    <property type="match status" value="3"/>
</dbReference>
<dbReference type="PIRSF" id="PIRSF000804">
    <property type="entry name" value="DNA_pol_III_b"/>
    <property type="match status" value="1"/>
</dbReference>
<keyword evidence="7 10" id="KW-0235">DNA replication</keyword>
<dbReference type="GO" id="GO:0003887">
    <property type="term" value="F:DNA-directed DNA polymerase activity"/>
    <property type="evidence" value="ECO:0007669"/>
    <property type="project" value="UniProtKB-UniRule"/>
</dbReference>
<evidence type="ECO:0000256" key="5">
    <source>
        <dbReference type="ARBA" id="ARBA00022679"/>
    </source>
</evidence>
<sequence length="363" mass="40962">MNFSCNKQDLLEAITTVQKAVMSKATLPLLEGIYIEAGDSLKLVGNCFDMGIEYYVNADIKEKGSIVLNSKMFSDIIRGLPDSEVFIHEKENYVVVIECSNSYFEIKGLSPEGYPMLPEIEEKDKITVQQSALKDMIRKTIYAISNDEKNKILTGSLMEASDGEITMVSLDGYRLAIAKTFIKEVVSFKAIIPGKNLGEIYKVLEQSDEKVKITLSTNQALFEFENCRIISKLIDGEYMNYRSFIPEKFETQVEVNVKEFTKGIERASVIMSEENKYPVKLIIEGDSMLITSSTKFGISKEQIEVSTNGSNMTIGFNPRFLLDSFRVIEDEKVEIYFSSPVGPCVVKPIESDKFTFMILPVRI</sequence>
<reference evidence="14 15" key="1">
    <citation type="submission" date="2016-02" db="EMBL/GenBank/DDBJ databases">
        <title>Comparison of Clostridium stercorarium subspecies using comparative genomics and transcriptomics.</title>
        <authorList>
            <person name="Schellenberg J."/>
            <person name="Thallinger G."/>
            <person name="Levin D.B."/>
            <person name="Zhang X."/>
            <person name="Alvare G."/>
            <person name="Fristensky B."/>
            <person name="Sparling R."/>
        </authorList>
    </citation>
    <scope>NUCLEOTIDE SEQUENCE [LARGE SCALE GENOMIC DNA]</scope>
    <source>
        <strain evidence="14 15">DSM 9219</strain>
    </source>
</reference>
<dbReference type="SMART" id="SM00480">
    <property type="entry name" value="POL3Bc"/>
    <property type="match status" value="1"/>
</dbReference>
<keyword evidence="8 10" id="KW-0239">DNA-directed DNA polymerase</keyword>
<dbReference type="Pfam" id="PF02768">
    <property type="entry name" value="DNA_pol3_beta_3"/>
    <property type="match status" value="1"/>
</dbReference>
<evidence type="ECO:0000256" key="4">
    <source>
        <dbReference type="ARBA" id="ARBA00022490"/>
    </source>
</evidence>
<dbReference type="InterPro" id="IPR022634">
    <property type="entry name" value="DNA_polIII_beta_N"/>
</dbReference>
<dbReference type="NCBIfam" id="TIGR00663">
    <property type="entry name" value="dnan"/>
    <property type="match status" value="1"/>
</dbReference>
<comment type="subunit">
    <text evidence="10">Forms a ring-shaped head-to-tail homodimer around DNA.</text>
</comment>
<evidence type="ECO:0000256" key="1">
    <source>
        <dbReference type="ARBA" id="ARBA00004496"/>
    </source>
</evidence>
<dbReference type="GO" id="GO:0009360">
    <property type="term" value="C:DNA polymerase III complex"/>
    <property type="evidence" value="ECO:0007669"/>
    <property type="project" value="InterPro"/>
</dbReference>
<dbReference type="InterPro" id="IPR001001">
    <property type="entry name" value="DNA_polIII_beta"/>
</dbReference>
<dbReference type="InterPro" id="IPR022635">
    <property type="entry name" value="DNA_polIII_beta_C"/>
</dbReference>
<name>A0A1B1YH60_THEST</name>
<evidence type="ECO:0000256" key="7">
    <source>
        <dbReference type="ARBA" id="ARBA00022705"/>
    </source>
</evidence>
<evidence type="ECO:0000259" key="11">
    <source>
        <dbReference type="Pfam" id="PF00712"/>
    </source>
</evidence>
<dbReference type="GO" id="GO:0008408">
    <property type="term" value="F:3'-5' exonuclease activity"/>
    <property type="evidence" value="ECO:0007669"/>
    <property type="project" value="InterPro"/>
</dbReference>
<comment type="similarity">
    <text evidence="2 10">Belongs to the beta sliding clamp family.</text>
</comment>
<dbReference type="Gene3D" id="3.10.150.10">
    <property type="entry name" value="DNA Polymerase III, subunit A, domain 2"/>
    <property type="match status" value="1"/>
</dbReference>
<evidence type="ECO:0000259" key="13">
    <source>
        <dbReference type="Pfam" id="PF02768"/>
    </source>
</evidence>
<comment type="subcellular location">
    <subcellularLocation>
        <location evidence="1 10">Cytoplasm</location>
    </subcellularLocation>
</comment>
<dbReference type="AlphaFoldDB" id="A0A1B1YH60"/>
<dbReference type="CDD" id="cd00140">
    <property type="entry name" value="beta_clamp"/>
    <property type="match status" value="1"/>
</dbReference>
<dbReference type="PANTHER" id="PTHR30478:SF0">
    <property type="entry name" value="BETA SLIDING CLAMP"/>
    <property type="match status" value="1"/>
</dbReference>
<dbReference type="InterPro" id="IPR022637">
    <property type="entry name" value="DNA_polIII_beta_cen"/>
</dbReference>
<keyword evidence="4 10" id="KW-0963">Cytoplasm</keyword>
<organism evidence="14 15">
    <name type="scientific">Thermoclostridium stercorarium subsp. leptospartum DSM 9219</name>
    <dbReference type="NCBI Taxonomy" id="1346611"/>
    <lineage>
        <taxon>Bacteria</taxon>
        <taxon>Bacillati</taxon>
        <taxon>Bacillota</taxon>
        <taxon>Clostridia</taxon>
        <taxon>Eubacteriales</taxon>
        <taxon>Oscillospiraceae</taxon>
        <taxon>Thermoclostridium</taxon>
    </lineage>
</organism>
<dbReference type="InterPro" id="IPR046938">
    <property type="entry name" value="DNA_clamp_sf"/>
</dbReference>
<evidence type="ECO:0000256" key="9">
    <source>
        <dbReference type="ARBA" id="ARBA00023125"/>
    </source>
</evidence>
<feature type="domain" description="DNA polymerase III beta sliding clamp central" evidence="12">
    <location>
        <begin position="128"/>
        <end position="238"/>
    </location>
</feature>
<dbReference type="EMBL" id="CP014673">
    <property type="protein sequence ID" value="ANX00093.1"/>
    <property type="molecule type" value="Genomic_DNA"/>
</dbReference>
<feature type="domain" description="DNA polymerase III beta sliding clamp N-terminal" evidence="11">
    <location>
        <begin position="1"/>
        <end position="118"/>
    </location>
</feature>
<dbReference type="GO" id="GO:0006271">
    <property type="term" value="P:DNA strand elongation involved in DNA replication"/>
    <property type="evidence" value="ECO:0007669"/>
    <property type="project" value="TreeGrafter"/>
</dbReference>
<keyword evidence="5 10" id="KW-0808">Transferase</keyword>
<proteinExistence type="inferred from homology"/>
<evidence type="ECO:0000313" key="14">
    <source>
        <dbReference type="EMBL" id="ANX00093.1"/>
    </source>
</evidence>
<protein>
    <recommendedName>
        <fullName evidence="3 10">Beta sliding clamp</fullName>
    </recommendedName>
</protein>
<dbReference type="Pfam" id="PF00712">
    <property type="entry name" value="DNA_pol3_beta"/>
    <property type="match status" value="1"/>
</dbReference>
<evidence type="ECO:0000256" key="3">
    <source>
        <dbReference type="ARBA" id="ARBA00021035"/>
    </source>
</evidence>
<gene>
    <name evidence="14" type="ORF">CSTERLE_00010</name>
</gene>
<dbReference type="Pfam" id="PF02767">
    <property type="entry name" value="DNA_pol3_beta_2"/>
    <property type="match status" value="1"/>
</dbReference>
<dbReference type="GO" id="GO:0005737">
    <property type="term" value="C:cytoplasm"/>
    <property type="evidence" value="ECO:0007669"/>
    <property type="project" value="UniProtKB-SubCell"/>
</dbReference>
<feature type="domain" description="DNA polymerase III beta sliding clamp C-terminal" evidence="13">
    <location>
        <begin position="243"/>
        <end position="362"/>
    </location>
</feature>
<evidence type="ECO:0000313" key="15">
    <source>
        <dbReference type="Proteomes" id="UP000092931"/>
    </source>
</evidence>
<dbReference type="PANTHER" id="PTHR30478">
    <property type="entry name" value="DNA POLYMERASE III SUBUNIT BETA"/>
    <property type="match status" value="1"/>
</dbReference>
<keyword evidence="6 10" id="KW-0548">Nucleotidyltransferase</keyword>
<evidence type="ECO:0000256" key="6">
    <source>
        <dbReference type="ARBA" id="ARBA00022695"/>
    </source>
</evidence>
<dbReference type="RefSeq" id="WP_065820434.1">
    <property type="nucleotide sequence ID" value="NZ_CP014673.1"/>
</dbReference>